<gene>
    <name evidence="9" type="ORF">APZ42_014837</name>
</gene>
<dbReference type="GO" id="GO:0043161">
    <property type="term" value="P:proteasome-mediated ubiquitin-dependent protein catabolic process"/>
    <property type="evidence" value="ECO:0007669"/>
    <property type="project" value="TreeGrafter"/>
</dbReference>
<protein>
    <submittedName>
        <fullName evidence="9">WD repeat-containing protein 26</fullName>
    </submittedName>
</protein>
<dbReference type="Pfam" id="PF17814">
    <property type="entry name" value="LisH_TPL"/>
    <property type="match status" value="1"/>
</dbReference>
<dbReference type="EMBL" id="LRGB01000512">
    <property type="protein sequence ID" value="KZS18377.1"/>
    <property type="molecule type" value="Genomic_DNA"/>
</dbReference>
<evidence type="ECO:0000256" key="3">
    <source>
        <dbReference type="ARBA" id="ARBA00022490"/>
    </source>
</evidence>
<dbReference type="SMART" id="SM00668">
    <property type="entry name" value="CTLH"/>
    <property type="match status" value="1"/>
</dbReference>
<reference evidence="9 10" key="1">
    <citation type="submission" date="2016-03" db="EMBL/GenBank/DDBJ databases">
        <title>EvidentialGene: Evidence-directed Construction of Genes on Genomes.</title>
        <authorList>
            <person name="Gilbert D.G."/>
            <person name="Choi J.-H."/>
            <person name="Mockaitis K."/>
            <person name="Colbourne J."/>
            <person name="Pfrender M."/>
        </authorList>
    </citation>
    <scope>NUCLEOTIDE SEQUENCE [LARGE SCALE GENOMIC DNA]</scope>
    <source>
        <strain evidence="9 10">Xinb3</strain>
        <tissue evidence="9">Complete organism</tissue>
    </source>
</reference>
<comment type="caution">
    <text evidence="9">The sequence shown here is derived from an EMBL/GenBank/DDBJ whole genome shotgun (WGS) entry which is preliminary data.</text>
</comment>
<dbReference type="STRING" id="35525.A0A162NYE5"/>
<dbReference type="PROSITE" id="PS50897">
    <property type="entry name" value="CTLH"/>
    <property type="match status" value="1"/>
</dbReference>
<evidence type="ECO:0000256" key="5">
    <source>
        <dbReference type="ARBA" id="ARBA00022737"/>
    </source>
</evidence>
<keyword evidence="6" id="KW-0496">Mitochondrion</keyword>
<evidence type="ECO:0000256" key="2">
    <source>
        <dbReference type="ARBA" id="ARBA00004496"/>
    </source>
</evidence>
<evidence type="ECO:0000313" key="10">
    <source>
        <dbReference type="Proteomes" id="UP000076858"/>
    </source>
</evidence>
<name>A0A162NYE5_9CRUS</name>
<dbReference type="AlphaFoldDB" id="A0A162NYE5"/>
<keyword evidence="5" id="KW-0677">Repeat</keyword>
<keyword evidence="4" id="KW-0853">WD repeat</keyword>
<evidence type="ECO:0000259" key="8">
    <source>
        <dbReference type="PROSITE" id="PS50897"/>
    </source>
</evidence>
<comment type="subcellular location">
    <subcellularLocation>
        <location evidence="2">Cytoplasm</location>
    </subcellularLocation>
    <subcellularLocation>
        <location evidence="1">Mitochondrion</location>
    </subcellularLocation>
</comment>
<dbReference type="PANTHER" id="PTHR22838">
    <property type="entry name" value="WD REPEAT PROTEIN 26-RELATED"/>
    <property type="match status" value="1"/>
</dbReference>
<evidence type="ECO:0000256" key="1">
    <source>
        <dbReference type="ARBA" id="ARBA00004173"/>
    </source>
</evidence>
<proteinExistence type="predicted"/>
<dbReference type="OrthoDB" id="972532at2759"/>
<dbReference type="Proteomes" id="UP000076858">
    <property type="component" value="Unassembled WGS sequence"/>
</dbReference>
<dbReference type="GO" id="GO:0034657">
    <property type="term" value="C:GID complex"/>
    <property type="evidence" value="ECO:0007669"/>
    <property type="project" value="TreeGrafter"/>
</dbReference>
<organism evidence="9 10">
    <name type="scientific">Daphnia magna</name>
    <dbReference type="NCBI Taxonomy" id="35525"/>
    <lineage>
        <taxon>Eukaryota</taxon>
        <taxon>Metazoa</taxon>
        <taxon>Ecdysozoa</taxon>
        <taxon>Arthropoda</taxon>
        <taxon>Crustacea</taxon>
        <taxon>Branchiopoda</taxon>
        <taxon>Diplostraca</taxon>
        <taxon>Cladocera</taxon>
        <taxon>Anomopoda</taxon>
        <taxon>Daphniidae</taxon>
        <taxon>Daphnia</taxon>
    </lineage>
</organism>
<dbReference type="InterPro" id="IPR006595">
    <property type="entry name" value="CTLH_C"/>
</dbReference>
<dbReference type="InterPro" id="IPR006594">
    <property type="entry name" value="LisH"/>
</dbReference>
<evidence type="ECO:0000256" key="7">
    <source>
        <dbReference type="SAM" id="MobiDB-lite"/>
    </source>
</evidence>
<evidence type="ECO:0000256" key="6">
    <source>
        <dbReference type="ARBA" id="ARBA00023128"/>
    </source>
</evidence>
<keyword evidence="3" id="KW-0963">Cytoplasm</keyword>
<feature type="domain" description="CTLH" evidence="8">
    <location>
        <begin position="182"/>
        <end position="241"/>
    </location>
</feature>
<feature type="region of interest" description="Disordered" evidence="7">
    <location>
        <begin position="48"/>
        <end position="67"/>
    </location>
</feature>
<dbReference type="GO" id="GO:0005739">
    <property type="term" value="C:mitochondrion"/>
    <property type="evidence" value="ECO:0007669"/>
    <property type="project" value="UniProtKB-SubCell"/>
</dbReference>
<dbReference type="PANTHER" id="PTHR22838:SF0">
    <property type="entry name" value="WD REPEAT-CONTAINING PROTEIN 26"/>
    <property type="match status" value="1"/>
</dbReference>
<sequence>MKILMVVPGIPPSLEGRAAWIREQQLGGEAQLAGRLALLGHAILASTSEESDEGGAAQPPKKKLRSATCSAIPSTNMQHQATTAKNGCSSKDANNGSKNDGGSATESLYGLKDVDGVVGGPKHGGLFADADQSFAELDGLIQPKTVSKTDQEIVRIIGQHLTSIGLHRSAEVLMQESGCRLDHPAAAKFCQHVMDGDWNKAEMDLTELKNVLVCPQNLVEMKFLLQEQKYLECLEDGRVMEALNVLRHELTPLGHNVVRVHELSGFMMCSTGEELREIAQWQGKGHLSRGALMERLQRFLPASIMLPPRRLHALLTQAVDSQKERCPYHNVKSNAPFDNVSLLSDHMCSK</sequence>
<feature type="region of interest" description="Disordered" evidence="7">
    <location>
        <begin position="73"/>
        <end position="104"/>
    </location>
</feature>
<dbReference type="InterPro" id="IPR054532">
    <property type="entry name" value="TPL_SMU1_LisH-like"/>
</dbReference>
<dbReference type="InterPro" id="IPR051350">
    <property type="entry name" value="WD_repeat-ST_regulator"/>
</dbReference>
<dbReference type="SMART" id="SM00667">
    <property type="entry name" value="LisH"/>
    <property type="match status" value="1"/>
</dbReference>
<dbReference type="PROSITE" id="PS50896">
    <property type="entry name" value="LISH"/>
    <property type="match status" value="1"/>
</dbReference>
<keyword evidence="10" id="KW-1185">Reference proteome</keyword>
<evidence type="ECO:0000256" key="4">
    <source>
        <dbReference type="ARBA" id="ARBA00022574"/>
    </source>
</evidence>
<evidence type="ECO:0000313" key="9">
    <source>
        <dbReference type="EMBL" id="KZS18377.1"/>
    </source>
</evidence>
<accession>A0A162NYE5</accession>